<dbReference type="InterPro" id="IPR001736">
    <property type="entry name" value="PLipase_D/transphosphatidylase"/>
</dbReference>
<feature type="transmembrane region" description="Helical" evidence="6">
    <location>
        <begin position="621"/>
        <end position="642"/>
    </location>
</feature>
<dbReference type="Proteomes" id="UP000182146">
    <property type="component" value="Unassembled WGS sequence"/>
</dbReference>
<feature type="transmembrane region" description="Helical" evidence="6">
    <location>
        <begin position="581"/>
        <end position="601"/>
    </location>
</feature>
<accession>A0A1G9QPW2</accession>
<feature type="compositionally biased region" description="Basic and acidic residues" evidence="5">
    <location>
        <begin position="168"/>
        <end position="181"/>
    </location>
</feature>
<dbReference type="Gene3D" id="3.30.870.10">
    <property type="entry name" value="Endonuclease Chain A"/>
    <property type="match status" value="2"/>
</dbReference>
<evidence type="ECO:0000256" key="4">
    <source>
        <dbReference type="ARBA" id="ARBA00023098"/>
    </source>
</evidence>
<feature type="domain" description="PLD phosphodiesterase" evidence="7">
    <location>
        <begin position="141"/>
        <end position="168"/>
    </location>
</feature>
<name>A0A1G9QPW2_9BACT</name>
<dbReference type="PANTHER" id="PTHR18896">
    <property type="entry name" value="PHOSPHOLIPASE D"/>
    <property type="match status" value="1"/>
</dbReference>
<proteinExistence type="predicted"/>
<dbReference type="SMART" id="SM00155">
    <property type="entry name" value="PLDc"/>
    <property type="match status" value="2"/>
</dbReference>
<dbReference type="InterPro" id="IPR032816">
    <property type="entry name" value="VTT_dom"/>
</dbReference>
<dbReference type="InterPro" id="IPR025202">
    <property type="entry name" value="PLD-like_dom"/>
</dbReference>
<dbReference type="GO" id="GO:0004630">
    <property type="term" value="F:phospholipase D activity"/>
    <property type="evidence" value="ECO:0007669"/>
    <property type="project" value="UniProtKB-EC"/>
</dbReference>
<evidence type="ECO:0000313" key="8">
    <source>
        <dbReference type="EMBL" id="SDM12900.1"/>
    </source>
</evidence>
<keyword evidence="4" id="KW-0443">Lipid metabolism</keyword>
<dbReference type="PANTHER" id="PTHR18896:SF76">
    <property type="entry name" value="PHOSPHOLIPASE"/>
    <property type="match status" value="1"/>
</dbReference>
<dbReference type="GO" id="GO:0009395">
    <property type="term" value="P:phospholipid catabolic process"/>
    <property type="evidence" value="ECO:0007669"/>
    <property type="project" value="TreeGrafter"/>
</dbReference>
<dbReference type="EMBL" id="FNGU01000004">
    <property type="protein sequence ID" value="SDM12900.1"/>
    <property type="molecule type" value="Genomic_DNA"/>
</dbReference>
<evidence type="ECO:0000256" key="6">
    <source>
        <dbReference type="SAM" id="Phobius"/>
    </source>
</evidence>
<keyword evidence="6" id="KW-0472">Membrane</keyword>
<dbReference type="InterPro" id="IPR015679">
    <property type="entry name" value="PLipase_D_fam"/>
</dbReference>
<keyword evidence="3" id="KW-0378">Hydrolase</keyword>
<dbReference type="Pfam" id="PF00614">
    <property type="entry name" value="PLDc"/>
    <property type="match status" value="1"/>
</dbReference>
<feature type="transmembrane region" description="Helical" evidence="6">
    <location>
        <begin position="544"/>
        <end position="575"/>
    </location>
</feature>
<evidence type="ECO:0000256" key="1">
    <source>
        <dbReference type="ARBA" id="ARBA00000798"/>
    </source>
</evidence>
<protein>
    <submittedName>
        <fullName evidence="8">Phosphatidylserine/phosphatidylglycerophosphate/cardiolipin synthase</fullName>
    </submittedName>
</protein>
<gene>
    <name evidence="8" type="ORF">SAMN05660860_01861</name>
</gene>
<evidence type="ECO:0000256" key="2">
    <source>
        <dbReference type="ARBA" id="ARBA00022737"/>
    </source>
</evidence>
<dbReference type="Pfam" id="PF13091">
    <property type="entry name" value="PLDc_2"/>
    <property type="match status" value="1"/>
</dbReference>
<evidence type="ECO:0000256" key="5">
    <source>
        <dbReference type="SAM" id="MobiDB-lite"/>
    </source>
</evidence>
<feature type="transmembrane region" description="Helical" evidence="6">
    <location>
        <begin position="688"/>
        <end position="712"/>
    </location>
</feature>
<feature type="domain" description="PLD phosphodiesterase" evidence="7">
    <location>
        <begin position="364"/>
        <end position="387"/>
    </location>
</feature>
<dbReference type="CDD" id="cd09140">
    <property type="entry name" value="PLDc_vPLD1_2_like_bac_1"/>
    <property type="match status" value="1"/>
</dbReference>
<comment type="catalytic activity">
    <reaction evidence="1">
        <text>a 1,2-diacyl-sn-glycero-3-phosphocholine + H2O = a 1,2-diacyl-sn-glycero-3-phosphate + choline + H(+)</text>
        <dbReference type="Rhea" id="RHEA:14445"/>
        <dbReference type="ChEBI" id="CHEBI:15354"/>
        <dbReference type="ChEBI" id="CHEBI:15377"/>
        <dbReference type="ChEBI" id="CHEBI:15378"/>
        <dbReference type="ChEBI" id="CHEBI:57643"/>
        <dbReference type="ChEBI" id="CHEBI:58608"/>
        <dbReference type="EC" id="3.1.4.4"/>
    </reaction>
</comment>
<evidence type="ECO:0000259" key="7">
    <source>
        <dbReference type="PROSITE" id="PS50035"/>
    </source>
</evidence>
<feature type="transmembrane region" description="Helical" evidence="6">
    <location>
        <begin position="654"/>
        <end position="676"/>
    </location>
</feature>
<feature type="transmembrane region" description="Helical" evidence="6">
    <location>
        <begin position="501"/>
        <end position="523"/>
    </location>
</feature>
<sequence length="726" mass="80876">MTSEKNKPGQTSKARDILDPGRNCLKTARASRVAFLIDGADYFSAFRAAAMQAQRSIYIVGWDIHSSTRLAPEDEPEDGLPAALGDFLNALVKQSKELEVHVLAWDFAMIYALDREFLPLYRPAWSSHRRVHFKLDANHPTGGSHHQKIVVIDDTLAFVGGLDLTTKRWDTSEHRPGDPRRVTPQNESYNPFHDLEMLVEGDVAREIGSVVRKRWRDSGARPPQALPGETNGDLWPESIEAAARDVEVAIALTQPAFNNNLALQQIKQLYLDAIANAQRFIYIENQYLTSAEIVNALVDRLSQADGPEIIILSRSGGGGWLEEMTMSVLRARLLKKLRAADNQQRLGAFYPHHKGFSEGEKIDLHSKLMIIDDRFVQIGSANLANRSMGYDSECDLAFEAQTEAQTEAIRALRRRLLSEHLGTEAQRLAEQEQQKNSLLAVIESLRGGERTLERLPDEIDEDVDDLVPEADLLDPEQPIDPNRLAGEMLPPDHRRFAESRLSLVTALIVGISVLVMLWHWTPLDQWLHLENLREVAETIRSNDLAPLLVAGGFLLAAFGLLPVMLLVVATVAIFGPWLGLAYSWVGLLLGALIGLALGRLLPRDLTRRLAGKRLNRVSRRLTQGGLRAILAVRLVPIAPFPVVNLVAGASRVRVRHFFLGTLIGTLPGLIALILVADRIRAVIHQRDLVNFSLLGATLLLVVIGALVIFRWLKRLDFLEKGRRDEG</sequence>
<dbReference type="CDD" id="cd09143">
    <property type="entry name" value="PLDc_vPLD1_2_like_bac_2"/>
    <property type="match status" value="1"/>
</dbReference>
<dbReference type="Pfam" id="PF09335">
    <property type="entry name" value="VTT_dom"/>
    <property type="match status" value="1"/>
</dbReference>
<keyword evidence="2" id="KW-0677">Repeat</keyword>
<organism evidence="8 9">
    <name type="scientific">Geoalkalibacter ferrihydriticus</name>
    <dbReference type="NCBI Taxonomy" id="392333"/>
    <lineage>
        <taxon>Bacteria</taxon>
        <taxon>Pseudomonadati</taxon>
        <taxon>Thermodesulfobacteriota</taxon>
        <taxon>Desulfuromonadia</taxon>
        <taxon>Desulfuromonadales</taxon>
        <taxon>Geoalkalibacteraceae</taxon>
        <taxon>Geoalkalibacter</taxon>
    </lineage>
</organism>
<evidence type="ECO:0000256" key="3">
    <source>
        <dbReference type="ARBA" id="ARBA00022801"/>
    </source>
</evidence>
<dbReference type="STRING" id="392333.SAMN05660860_01861"/>
<keyword evidence="6" id="KW-0812">Transmembrane</keyword>
<keyword evidence="6" id="KW-1133">Transmembrane helix</keyword>
<dbReference type="SUPFAM" id="SSF56024">
    <property type="entry name" value="Phospholipase D/nuclease"/>
    <property type="match status" value="2"/>
</dbReference>
<dbReference type="PROSITE" id="PS50035">
    <property type="entry name" value="PLD"/>
    <property type="match status" value="2"/>
</dbReference>
<feature type="region of interest" description="Disordered" evidence="5">
    <location>
        <begin position="168"/>
        <end position="188"/>
    </location>
</feature>
<reference evidence="8 9" key="1">
    <citation type="submission" date="2016-10" db="EMBL/GenBank/DDBJ databases">
        <authorList>
            <person name="de Groot N.N."/>
        </authorList>
    </citation>
    <scope>NUCLEOTIDE SEQUENCE [LARGE SCALE GENOMIC DNA]</scope>
    <source>
        <strain evidence="8 9">DSM 17813</strain>
    </source>
</reference>
<evidence type="ECO:0000313" key="9">
    <source>
        <dbReference type="Proteomes" id="UP000182146"/>
    </source>
</evidence>
<dbReference type="AlphaFoldDB" id="A0A1G9QPW2"/>